<dbReference type="EMBL" id="CP002959">
    <property type="protein sequence ID" value="AFM12351.1"/>
    <property type="molecule type" value="Genomic_DNA"/>
</dbReference>
<organism evidence="2 3">
    <name type="scientific">Turneriella parva (strain ATCC BAA-1111 / DSM 21527 / NCTC 11395 / H)</name>
    <name type="common">Leptospira parva</name>
    <dbReference type="NCBI Taxonomy" id="869212"/>
    <lineage>
        <taxon>Bacteria</taxon>
        <taxon>Pseudomonadati</taxon>
        <taxon>Spirochaetota</taxon>
        <taxon>Spirochaetia</taxon>
        <taxon>Leptospirales</taxon>
        <taxon>Leptospiraceae</taxon>
        <taxon>Turneriella</taxon>
    </lineage>
</organism>
<evidence type="ECO:0000259" key="1">
    <source>
        <dbReference type="Pfam" id="PF07588"/>
    </source>
</evidence>
<dbReference type="InterPro" id="IPR016187">
    <property type="entry name" value="CTDL_fold"/>
</dbReference>
<keyword evidence="3" id="KW-1185">Reference proteome</keyword>
<name>I4B4Z4_TURPD</name>
<dbReference type="SUPFAM" id="SSF56436">
    <property type="entry name" value="C-type lectin-like"/>
    <property type="match status" value="1"/>
</dbReference>
<feature type="domain" description="DUF1554" evidence="1">
    <location>
        <begin position="47"/>
        <end position="182"/>
    </location>
</feature>
<sequence>MLRKVTALAMVAQFSACTNIGLLEQLETPGGEAGKTCGTNCRFFVTQNQHSGALGGAAGADQLCLNDPSNPSGPGRGRWKAMLSAGAERQACTTNGCGTGGIGENINWVLRPLASYRRPDGTFIGSTSERAIFQTMLSATVSTVAADVWTGFNQDWVFQGNNCSNWTSASGGVSGARGQANSMPPATIDTGAVLSCNSGASLYCIEQ</sequence>
<protein>
    <recommendedName>
        <fullName evidence="1">DUF1554 domain-containing protein</fullName>
    </recommendedName>
</protein>
<gene>
    <name evidence="2" type="ordered locus">Turpa_1703</name>
</gene>
<dbReference type="HOGENOM" id="CLU_107550_0_0_12"/>
<dbReference type="STRING" id="869212.Turpa_1703"/>
<dbReference type="KEGG" id="tpx:Turpa_1703"/>
<dbReference type="Gene3D" id="3.10.100.10">
    <property type="entry name" value="Mannose-Binding Protein A, subunit A"/>
    <property type="match status" value="1"/>
</dbReference>
<dbReference type="AlphaFoldDB" id="I4B4Z4"/>
<dbReference type="Pfam" id="PF07588">
    <property type="entry name" value="DUF1554"/>
    <property type="match status" value="1"/>
</dbReference>
<dbReference type="OrthoDB" id="324949at2"/>
<reference evidence="2 3" key="1">
    <citation type="submission" date="2012-06" db="EMBL/GenBank/DDBJ databases">
        <title>The complete chromosome of genome of Turneriella parva DSM 21527.</title>
        <authorList>
            <consortium name="US DOE Joint Genome Institute (JGI-PGF)"/>
            <person name="Lucas S."/>
            <person name="Han J."/>
            <person name="Lapidus A."/>
            <person name="Bruce D."/>
            <person name="Goodwin L."/>
            <person name="Pitluck S."/>
            <person name="Peters L."/>
            <person name="Kyrpides N."/>
            <person name="Mavromatis K."/>
            <person name="Ivanova N."/>
            <person name="Mikhailova N."/>
            <person name="Chertkov O."/>
            <person name="Detter J.C."/>
            <person name="Tapia R."/>
            <person name="Han C."/>
            <person name="Land M."/>
            <person name="Hauser L."/>
            <person name="Markowitz V."/>
            <person name="Cheng J.-F."/>
            <person name="Hugenholtz P."/>
            <person name="Woyke T."/>
            <person name="Wu D."/>
            <person name="Gronow S."/>
            <person name="Wellnitz S."/>
            <person name="Brambilla E."/>
            <person name="Klenk H.-P."/>
            <person name="Eisen J.A."/>
        </authorList>
    </citation>
    <scope>NUCLEOTIDE SEQUENCE [LARGE SCALE GENOMIC DNA]</scope>
    <source>
        <strain evidence="3">ATCC BAA-1111 / DSM 21527 / NCTC 11395 / H</strain>
    </source>
</reference>
<evidence type="ECO:0000313" key="2">
    <source>
        <dbReference type="EMBL" id="AFM12351.1"/>
    </source>
</evidence>
<dbReference type="InterPro" id="IPR016186">
    <property type="entry name" value="C-type_lectin-like/link_sf"/>
</dbReference>
<proteinExistence type="predicted"/>
<evidence type="ECO:0000313" key="3">
    <source>
        <dbReference type="Proteomes" id="UP000006048"/>
    </source>
</evidence>
<dbReference type="InterPro" id="IPR011448">
    <property type="entry name" value="DUF1554"/>
</dbReference>
<dbReference type="Proteomes" id="UP000006048">
    <property type="component" value="Chromosome"/>
</dbReference>
<dbReference type="RefSeq" id="WP_014802862.1">
    <property type="nucleotide sequence ID" value="NC_018020.1"/>
</dbReference>
<accession>I4B4Z4</accession>